<dbReference type="InterPro" id="IPR001127">
    <property type="entry name" value="PTS_EIIA_1_perm"/>
</dbReference>
<comment type="subcellular location">
    <subcellularLocation>
        <location evidence="1">Cytoplasm</location>
    </subcellularLocation>
</comment>
<protein>
    <submittedName>
        <fullName evidence="8">PTS glucose transporter subunit IIA</fullName>
    </submittedName>
</protein>
<dbReference type="PROSITE" id="PS51093">
    <property type="entry name" value="PTS_EIIA_TYPE_1"/>
    <property type="match status" value="1"/>
</dbReference>
<reference evidence="8 9" key="1">
    <citation type="submission" date="2024-03" db="EMBL/GenBank/DDBJ databases">
        <title>Bacilli Hybrid Assemblies.</title>
        <authorList>
            <person name="Kovac J."/>
        </authorList>
    </citation>
    <scope>NUCLEOTIDE SEQUENCE [LARGE SCALE GENOMIC DNA]</scope>
    <source>
        <strain evidence="8 9">FSL M8-0022</strain>
    </source>
</reference>
<evidence type="ECO:0000313" key="9">
    <source>
        <dbReference type="Proteomes" id="UP001459714"/>
    </source>
</evidence>
<feature type="domain" description="PTS EIIA type-1" evidence="7">
    <location>
        <begin position="73"/>
        <end position="117"/>
    </location>
</feature>
<keyword evidence="3 8" id="KW-0762">Sugar transport</keyword>
<evidence type="ECO:0000256" key="3">
    <source>
        <dbReference type="ARBA" id="ARBA00022597"/>
    </source>
</evidence>
<evidence type="ECO:0000256" key="5">
    <source>
        <dbReference type="ARBA" id="ARBA00022683"/>
    </source>
</evidence>
<dbReference type="Gene3D" id="2.70.70.10">
    <property type="entry name" value="Glucose Permease (Domain IIA)"/>
    <property type="match status" value="1"/>
</dbReference>
<dbReference type="SUPFAM" id="SSF51261">
    <property type="entry name" value="Duplicated hybrid motif"/>
    <property type="match status" value="1"/>
</dbReference>
<dbReference type="PANTHER" id="PTHR45008:SF1">
    <property type="entry name" value="PTS SYSTEM GLUCOSE-SPECIFIC EIIA COMPONENT"/>
    <property type="match status" value="1"/>
</dbReference>
<organism evidence="8 9">
    <name type="scientific">Caldifermentibacillus hisashii</name>
    <dbReference type="NCBI Taxonomy" id="996558"/>
    <lineage>
        <taxon>Bacteria</taxon>
        <taxon>Bacillati</taxon>
        <taxon>Bacillota</taxon>
        <taxon>Bacilli</taxon>
        <taxon>Bacillales</taxon>
        <taxon>Bacillaceae</taxon>
        <taxon>Caldifermentibacillus</taxon>
    </lineage>
</organism>
<keyword evidence="5" id="KW-0598">Phosphotransferase system</keyword>
<keyword evidence="6" id="KW-0418">Kinase</keyword>
<evidence type="ECO:0000256" key="6">
    <source>
        <dbReference type="ARBA" id="ARBA00022777"/>
    </source>
</evidence>
<dbReference type="EMBL" id="JBBYAK010000001">
    <property type="protein sequence ID" value="MEL3956192.1"/>
    <property type="molecule type" value="Genomic_DNA"/>
</dbReference>
<evidence type="ECO:0000256" key="1">
    <source>
        <dbReference type="ARBA" id="ARBA00004496"/>
    </source>
</evidence>
<dbReference type="Proteomes" id="UP001459714">
    <property type="component" value="Unassembled WGS sequence"/>
</dbReference>
<keyword evidence="2" id="KW-0813">Transport</keyword>
<gene>
    <name evidence="8" type="ORF">NST17_03055</name>
</gene>
<sequence length="117" mass="13243">MIGINKLYIRSHVTDSIRHGGNKRVVFYHFTTMPFLFSKKGEICMFSFFKKKRDLSIYAPVDGEVIPLSFVPDSIFRDKLMGDGIAIIPTDWHFCAPINGKVILIALTKHAIGLKAE</sequence>
<evidence type="ECO:0000256" key="4">
    <source>
        <dbReference type="ARBA" id="ARBA00022679"/>
    </source>
</evidence>
<dbReference type="RefSeq" id="WP_342015049.1">
    <property type="nucleotide sequence ID" value="NZ_JBBYAJ010000001.1"/>
</dbReference>
<evidence type="ECO:0000259" key="7">
    <source>
        <dbReference type="PROSITE" id="PS51093"/>
    </source>
</evidence>
<dbReference type="PANTHER" id="PTHR45008">
    <property type="entry name" value="PTS SYSTEM GLUCOSE-SPECIFIC EIIA COMPONENT"/>
    <property type="match status" value="1"/>
</dbReference>
<name>A0ABU9JVH4_9BACI</name>
<dbReference type="InterPro" id="IPR050890">
    <property type="entry name" value="PTS_EIIA_component"/>
</dbReference>
<dbReference type="Pfam" id="PF00358">
    <property type="entry name" value="PTS_EIIA_1"/>
    <property type="match status" value="1"/>
</dbReference>
<keyword evidence="4" id="KW-0808">Transferase</keyword>
<proteinExistence type="predicted"/>
<evidence type="ECO:0000256" key="2">
    <source>
        <dbReference type="ARBA" id="ARBA00022448"/>
    </source>
</evidence>
<dbReference type="InterPro" id="IPR011055">
    <property type="entry name" value="Dup_hybrid_motif"/>
</dbReference>
<accession>A0ABU9JVH4</accession>
<comment type="caution">
    <text evidence="8">The sequence shown here is derived from an EMBL/GenBank/DDBJ whole genome shotgun (WGS) entry which is preliminary data.</text>
</comment>
<keyword evidence="9" id="KW-1185">Reference proteome</keyword>
<evidence type="ECO:0000313" key="8">
    <source>
        <dbReference type="EMBL" id="MEL3956192.1"/>
    </source>
</evidence>